<evidence type="ECO:0000256" key="5">
    <source>
        <dbReference type="ARBA" id="ARBA00022525"/>
    </source>
</evidence>
<evidence type="ECO:0000259" key="11">
    <source>
        <dbReference type="SMART" id="SM01192"/>
    </source>
</evidence>
<evidence type="ECO:0000256" key="1">
    <source>
        <dbReference type="ARBA" id="ARBA00005031"/>
    </source>
</evidence>
<dbReference type="SUPFAM" id="SSF51604">
    <property type="entry name" value="Enolase C-terminal domain-like"/>
    <property type="match status" value="1"/>
</dbReference>
<comment type="cofactor">
    <cofactor evidence="10">
        <name>Mg(2+)</name>
        <dbReference type="ChEBI" id="CHEBI:18420"/>
    </cofactor>
    <text evidence="10">Binds a second Mg(2+) ion via substrate during catalysis.</text>
</comment>
<feature type="binding site" evidence="10">
    <location>
        <position position="404"/>
    </location>
    <ligand>
        <name>(2R)-2-phosphoglycerate</name>
        <dbReference type="ChEBI" id="CHEBI:58289"/>
    </ligand>
</feature>
<evidence type="ECO:0000313" key="14">
    <source>
        <dbReference type="Proteomes" id="UP001325140"/>
    </source>
</evidence>
<keyword evidence="10" id="KW-0963">Cytoplasm</keyword>
<dbReference type="Proteomes" id="UP001325140">
    <property type="component" value="Chromosome"/>
</dbReference>
<comment type="subcellular location">
    <subcellularLocation>
        <location evidence="10">Cytoplasm</location>
    </subcellularLocation>
    <subcellularLocation>
        <location evidence="10">Secreted</location>
    </subcellularLocation>
    <subcellularLocation>
        <location evidence="10">Cell surface</location>
    </subcellularLocation>
    <text evidence="10">Fractions of enolase are present in both the cytoplasm and on the cell surface.</text>
</comment>
<comment type="catalytic activity">
    <reaction evidence="10">
        <text>(2R)-2-phosphoglycerate = phosphoenolpyruvate + H2O</text>
        <dbReference type="Rhea" id="RHEA:10164"/>
        <dbReference type="ChEBI" id="CHEBI:15377"/>
        <dbReference type="ChEBI" id="CHEBI:58289"/>
        <dbReference type="ChEBI" id="CHEBI:58702"/>
        <dbReference type="EC" id="4.2.1.11"/>
    </reaction>
</comment>
<keyword evidence="5 10" id="KW-0964">Secreted</keyword>
<evidence type="ECO:0000256" key="4">
    <source>
        <dbReference type="ARBA" id="ARBA00017068"/>
    </source>
</evidence>
<dbReference type="RefSeq" id="WP_323722367.1">
    <property type="nucleotide sequence ID" value="NZ_CP110343.1"/>
</dbReference>
<organism evidence="13 14">
    <name type="scientific">Candidatus Fokinia crypta</name>
    <dbReference type="NCBI Taxonomy" id="1920990"/>
    <lineage>
        <taxon>Bacteria</taxon>
        <taxon>Pseudomonadati</taxon>
        <taxon>Pseudomonadota</taxon>
        <taxon>Alphaproteobacteria</taxon>
        <taxon>Rickettsiales</taxon>
        <taxon>Candidatus Midichloriaceae</taxon>
        <taxon>Candidatus Fokinia</taxon>
    </lineage>
</organism>
<dbReference type="SUPFAM" id="SSF54826">
    <property type="entry name" value="Enolase N-terminal domain-like"/>
    <property type="match status" value="1"/>
</dbReference>
<feature type="domain" description="Enolase C-terminal TIM barrel" evidence="11">
    <location>
        <begin position="158"/>
        <end position="433"/>
    </location>
</feature>
<feature type="binding site" evidence="10">
    <location>
        <position position="382"/>
    </location>
    <ligand>
        <name>(2R)-2-phosphoglycerate</name>
        <dbReference type="ChEBI" id="CHEBI:58289"/>
    </ligand>
</feature>
<dbReference type="Gene3D" id="3.20.20.120">
    <property type="entry name" value="Enolase-like C-terminal domain"/>
    <property type="match status" value="1"/>
</dbReference>
<dbReference type="EC" id="4.2.1.11" evidence="3 10"/>
<dbReference type="Pfam" id="PF03952">
    <property type="entry name" value="Enolase_N"/>
    <property type="match status" value="1"/>
</dbReference>
<keyword evidence="8 10" id="KW-0456">Lyase</keyword>
<keyword evidence="14" id="KW-1185">Reference proteome</keyword>
<evidence type="ECO:0000256" key="6">
    <source>
        <dbReference type="ARBA" id="ARBA00022842"/>
    </source>
</evidence>
<evidence type="ECO:0000256" key="8">
    <source>
        <dbReference type="ARBA" id="ARBA00023239"/>
    </source>
</evidence>
<feature type="binding site" evidence="10">
    <location>
        <position position="383"/>
    </location>
    <ligand>
        <name>(2R)-2-phosphoglycerate</name>
        <dbReference type="ChEBI" id="CHEBI:58289"/>
    </ligand>
</feature>
<reference evidence="13" key="1">
    <citation type="submission" date="2022-10" db="EMBL/GenBank/DDBJ databases">
        <title>Host association and intracellularity evolved multiple times independently in the Rickettsiales.</title>
        <authorList>
            <person name="Castelli M."/>
            <person name="Nardi T."/>
            <person name="Gammuto L."/>
            <person name="Bellinzona G."/>
            <person name="Sabaneyeva E."/>
            <person name="Potekhin A."/>
            <person name="Serra V."/>
            <person name="Petroni G."/>
            <person name="Sassera D."/>
        </authorList>
    </citation>
    <scope>NUCLEOTIDE SEQUENCE [LARGE SCALE GENOMIC DNA]</scope>
    <source>
        <strain evidence="13">US_Bl 11III1</strain>
    </source>
</reference>
<evidence type="ECO:0000256" key="2">
    <source>
        <dbReference type="ARBA" id="ARBA00009604"/>
    </source>
</evidence>
<dbReference type="Pfam" id="PF00113">
    <property type="entry name" value="Enolase_C"/>
    <property type="match status" value="1"/>
</dbReference>
<feature type="binding site" evidence="10">
    <location>
        <position position="353"/>
    </location>
    <ligand>
        <name>(2R)-2-phosphoglycerate</name>
        <dbReference type="ChEBI" id="CHEBI:58289"/>
    </ligand>
</feature>
<evidence type="ECO:0000259" key="12">
    <source>
        <dbReference type="SMART" id="SM01193"/>
    </source>
</evidence>
<comment type="pathway">
    <text evidence="1 10">Carbohydrate degradation; glycolysis; pyruvate from D-glyceraldehyde 3-phosphate: step 4/5.</text>
</comment>
<dbReference type="PRINTS" id="PR00148">
    <property type="entry name" value="ENOLASE"/>
</dbReference>
<feature type="domain" description="Enolase N-terminal" evidence="12">
    <location>
        <begin position="15"/>
        <end position="139"/>
    </location>
</feature>
<gene>
    <name evidence="10" type="primary">eno</name>
    <name evidence="13" type="ORF">Fokcrypt_00230</name>
</gene>
<evidence type="ECO:0000313" key="13">
    <source>
        <dbReference type="EMBL" id="WPX97716.1"/>
    </source>
</evidence>
<dbReference type="PANTHER" id="PTHR11902:SF1">
    <property type="entry name" value="ENOLASE"/>
    <property type="match status" value="1"/>
</dbReference>
<evidence type="ECO:0000256" key="9">
    <source>
        <dbReference type="ARBA" id="ARBA00045763"/>
    </source>
</evidence>
<keyword evidence="7 10" id="KW-0324">Glycolysis</keyword>
<protein>
    <recommendedName>
        <fullName evidence="4 10">Enolase</fullName>
        <ecNumber evidence="3 10">4.2.1.11</ecNumber>
    </recommendedName>
    <alternativeName>
        <fullName evidence="10">2-phospho-D-glycerate hydro-lyase</fullName>
    </alternativeName>
    <alternativeName>
        <fullName evidence="10">2-phosphoglycerate dehydratase</fullName>
    </alternativeName>
</protein>
<dbReference type="SMART" id="SM01192">
    <property type="entry name" value="Enolase_C"/>
    <property type="match status" value="1"/>
</dbReference>
<keyword evidence="6 10" id="KW-0460">Magnesium</keyword>
<dbReference type="Gene3D" id="3.30.390.10">
    <property type="entry name" value="Enolase-like, N-terminal domain"/>
    <property type="match status" value="1"/>
</dbReference>
<feature type="active site" description="Proton acceptor" evidence="10">
    <location>
        <position position="353"/>
    </location>
</feature>
<dbReference type="SFLD" id="SFLDF00002">
    <property type="entry name" value="enolase"/>
    <property type="match status" value="1"/>
</dbReference>
<evidence type="ECO:0000256" key="10">
    <source>
        <dbReference type="HAMAP-Rule" id="MF_00318"/>
    </source>
</evidence>
<dbReference type="InterPro" id="IPR036849">
    <property type="entry name" value="Enolase-like_C_sf"/>
</dbReference>
<dbReference type="EMBL" id="CP110343">
    <property type="protein sequence ID" value="WPX97716.1"/>
    <property type="molecule type" value="Genomic_DNA"/>
</dbReference>
<dbReference type="InterPro" id="IPR020810">
    <property type="entry name" value="Enolase_C"/>
</dbReference>
<name>A0ABZ0UNL9_9RICK</name>
<dbReference type="InterPro" id="IPR000941">
    <property type="entry name" value="Enolase"/>
</dbReference>
<sequence>MCRDIEEINRVVFIVDSISAIEVLDSRGNPTIEARVVLNDKTVGRFIAPSGASVGIHEAVAKRDSDGFSVRDVINDGLAKIRSLHGMRFSSQWEFDAVLASIDGSTNKSILGGNFCIAVSVAFCVACASKQNLHISNYVDSLMRSKGYVAEDRKNKCTPMMNVINGGVHAIGGLDFQEIMITPIAFNTMSEKIIVGAKIFHKLREIFKERGYSTNVGDEGGVSFSNGSTMKALGILNEAIEKAGYNRNSVKISLDVAASNFCKVENGCFLYNLSEINKALSSEELCQFYCDIVKECGNILSIEDPFHEEDEAGWITIMKRLGDEIMIVGDDLFVTNHKMISHKKALANAIIIKPNQIGLLSEAIEAVILAKFNSMMLIFSHRSGDTEEPTIADIAFGCGSDFVKFGAPCRGERISKYNQLLRICYESDYNKEFF</sequence>
<dbReference type="SFLD" id="SFLDS00001">
    <property type="entry name" value="Enolase"/>
    <property type="match status" value="1"/>
</dbReference>
<evidence type="ECO:0000256" key="7">
    <source>
        <dbReference type="ARBA" id="ARBA00023152"/>
    </source>
</evidence>
<dbReference type="HAMAP" id="MF_00318">
    <property type="entry name" value="Enolase"/>
    <property type="match status" value="1"/>
</dbReference>
<feature type="binding site" evidence="10">
    <location>
        <position position="330"/>
    </location>
    <ligand>
        <name>Mg(2+)</name>
        <dbReference type="ChEBI" id="CHEBI:18420"/>
    </ligand>
</feature>
<keyword evidence="10" id="KW-0479">Metal-binding</keyword>
<accession>A0ABZ0UNL9</accession>
<dbReference type="InterPro" id="IPR020811">
    <property type="entry name" value="Enolase_N"/>
</dbReference>
<dbReference type="PIRSF" id="PIRSF001400">
    <property type="entry name" value="Enolase"/>
    <property type="match status" value="1"/>
</dbReference>
<evidence type="ECO:0000256" key="3">
    <source>
        <dbReference type="ARBA" id="ARBA00012058"/>
    </source>
</evidence>
<dbReference type="SMART" id="SM01193">
    <property type="entry name" value="Enolase_N"/>
    <property type="match status" value="1"/>
</dbReference>
<dbReference type="PANTHER" id="PTHR11902">
    <property type="entry name" value="ENOLASE"/>
    <property type="match status" value="1"/>
</dbReference>
<feature type="binding site" evidence="10">
    <location>
        <position position="303"/>
    </location>
    <ligand>
        <name>Mg(2+)</name>
        <dbReference type="ChEBI" id="CHEBI:18420"/>
    </ligand>
</feature>
<proteinExistence type="inferred from homology"/>
<comment type="similarity">
    <text evidence="2 10">Belongs to the enolase family.</text>
</comment>
<feature type="active site" description="Proton donor" evidence="10">
    <location>
        <position position="219"/>
    </location>
</feature>
<dbReference type="SFLD" id="SFLDG00178">
    <property type="entry name" value="enolase"/>
    <property type="match status" value="1"/>
</dbReference>
<dbReference type="InterPro" id="IPR029017">
    <property type="entry name" value="Enolase-like_N"/>
</dbReference>
<feature type="binding site" evidence="10">
    <location>
        <position position="255"/>
    </location>
    <ligand>
        <name>Mg(2+)</name>
        <dbReference type="ChEBI" id="CHEBI:18420"/>
    </ligand>
</feature>
<comment type="function">
    <text evidence="9 10">Catalyzes the reversible conversion of 2-phosphoglycerate (2-PG) into phosphoenolpyruvate (PEP). It is essential for the degradation of carbohydrates via glycolysis.</text>
</comment>
<feature type="binding site" evidence="10">
    <location>
        <position position="177"/>
    </location>
    <ligand>
        <name>(2R)-2-phosphoglycerate</name>
        <dbReference type="ChEBI" id="CHEBI:58289"/>
    </ligand>
</feature>